<dbReference type="EMBL" id="MHMM01000010">
    <property type="protein sequence ID" value="OGZ27140.1"/>
    <property type="molecule type" value="Genomic_DNA"/>
</dbReference>
<proteinExistence type="predicted"/>
<evidence type="ECO:0000313" key="1">
    <source>
        <dbReference type="EMBL" id="OGZ27140.1"/>
    </source>
</evidence>
<sequence>MKLHLGCGEKYLEGYINIDFPPSEHTLVNPKADIFQDIRTLSYEENSVDEIRSHHLFEHFLRQESLKLLSDWRKWLKPGGVLFIETPDFEESAKLFVSASNIEKKFRLGRHMFGSHEADWAVHKDFWSRDKFNFILDKMGFENIEFNQMKSLYAKSFFSAALGKVLPGFLKPIAGDILPNIQVKAKKSSSFINERERIKEILSMSLVGTEKEMLDVWLKDI</sequence>
<dbReference type="SUPFAM" id="SSF53335">
    <property type="entry name" value="S-adenosyl-L-methionine-dependent methyltransferases"/>
    <property type="match status" value="1"/>
</dbReference>
<dbReference type="STRING" id="1801677.A2365_00525"/>
<gene>
    <name evidence="1" type="ORF">A2365_00525</name>
</gene>
<dbReference type="AlphaFoldDB" id="A0A1G2EP71"/>
<comment type="caution">
    <text evidence="1">The sequence shown here is derived from an EMBL/GenBank/DDBJ whole genome shotgun (WGS) entry which is preliminary data.</text>
</comment>
<evidence type="ECO:0000313" key="2">
    <source>
        <dbReference type="Proteomes" id="UP000177740"/>
    </source>
</evidence>
<dbReference type="Gene3D" id="3.40.50.150">
    <property type="entry name" value="Vaccinia Virus protein VP39"/>
    <property type="match status" value="1"/>
</dbReference>
<dbReference type="Pfam" id="PF13489">
    <property type="entry name" value="Methyltransf_23"/>
    <property type="match status" value="1"/>
</dbReference>
<organism evidence="1 2">
    <name type="scientific">Candidatus Nealsonbacteria bacterium RIFOXYB1_FULL_40_15</name>
    <dbReference type="NCBI Taxonomy" id="1801677"/>
    <lineage>
        <taxon>Bacteria</taxon>
        <taxon>Candidatus Nealsoniibacteriota</taxon>
    </lineage>
</organism>
<reference evidence="1 2" key="1">
    <citation type="journal article" date="2016" name="Nat. Commun.">
        <title>Thousands of microbial genomes shed light on interconnected biogeochemical processes in an aquifer system.</title>
        <authorList>
            <person name="Anantharaman K."/>
            <person name="Brown C.T."/>
            <person name="Hug L.A."/>
            <person name="Sharon I."/>
            <person name="Castelle C.J."/>
            <person name="Probst A.J."/>
            <person name="Thomas B.C."/>
            <person name="Singh A."/>
            <person name="Wilkins M.J."/>
            <person name="Karaoz U."/>
            <person name="Brodie E.L."/>
            <person name="Williams K.H."/>
            <person name="Hubbard S.S."/>
            <person name="Banfield J.F."/>
        </authorList>
    </citation>
    <scope>NUCLEOTIDE SEQUENCE [LARGE SCALE GENOMIC DNA]</scope>
</reference>
<dbReference type="Proteomes" id="UP000177740">
    <property type="component" value="Unassembled WGS sequence"/>
</dbReference>
<accession>A0A1G2EP71</accession>
<name>A0A1G2EP71_9BACT</name>
<protein>
    <submittedName>
        <fullName evidence="1">Uncharacterized protein</fullName>
    </submittedName>
</protein>
<dbReference type="GO" id="GO:0008757">
    <property type="term" value="F:S-adenosylmethionine-dependent methyltransferase activity"/>
    <property type="evidence" value="ECO:0007669"/>
    <property type="project" value="InterPro"/>
</dbReference>
<dbReference type="InterPro" id="IPR029063">
    <property type="entry name" value="SAM-dependent_MTases_sf"/>
</dbReference>